<dbReference type="EMBL" id="QVLV01000029">
    <property type="protein sequence ID" value="RGE56162.1"/>
    <property type="molecule type" value="Genomic_DNA"/>
</dbReference>
<gene>
    <name evidence="2" type="ORF">DXC51_25700</name>
    <name evidence="1" type="ORF">DXC51_27825</name>
</gene>
<dbReference type="RefSeq" id="WP_117545691.1">
    <property type="nucleotide sequence ID" value="NZ_QVLV01000029.1"/>
</dbReference>
<reference evidence="1 3" key="1">
    <citation type="submission" date="2018-08" db="EMBL/GenBank/DDBJ databases">
        <title>A genome reference for cultivated species of the human gut microbiota.</title>
        <authorList>
            <person name="Zou Y."/>
            <person name="Xue W."/>
            <person name="Luo G."/>
        </authorList>
    </citation>
    <scope>NUCLEOTIDE SEQUENCE [LARGE SCALE GENOMIC DNA]</scope>
    <source>
        <strain evidence="1 3">TF05-5AC</strain>
    </source>
</reference>
<dbReference type="Proteomes" id="UP000260812">
    <property type="component" value="Unassembled WGS sequence"/>
</dbReference>
<evidence type="ECO:0000313" key="2">
    <source>
        <dbReference type="EMBL" id="RGE56162.1"/>
    </source>
</evidence>
<keyword evidence="3" id="KW-1185">Reference proteome</keyword>
<dbReference type="AlphaFoldDB" id="A0A3E3HV60"/>
<proteinExistence type="predicted"/>
<organism evidence="1 3">
    <name type="scientific">Eisenbergiella massiliensis</name>
    <dbReference type="NCBI Taxonomy" id="1720294"/>
    <lineage>
        <taxon>Bacteria</taxon>
        <taxon>Bacillati</taxon>
        <taxon>Bacillota</taxon>
        <taxon>Clostridia</taxon>
        <taxon>Lachnospirales</taxon>
        <taxon>Lachnospiraceae</taxon>
        <taxon>Eisenbergiella</taxon>
    </lineage>
</organism>
<dbReference type="EMBL" id="QVLV01000038">
    <property type="protein sequence ID" value="RGE55714.1"/>
    <property type="molecule type" value="Genomic_DNA"/>
</dbReference>
<sequence>MEMCEAAKRILDTPAKVVYYRAPGDTSGKIESDADHVSLCVAAEDIMLEACLRMSRGDIAVANKAMRQMTKNVRNNILQLNNLKN</sequence>
<name>A0A3E3HV60_9FIRM</name>
<evidence type="ECO:0000313" key="1">
    <source>
        <dbReference type="EMBL" id="RGE55714.1"/>
    </source>
</evidence>
<comment type="caution">
    <text evidence="1">The sequence shown here is derived from an EMBL/GenBank/DDBJ whole genome shotgun (WGS) entry which is preliminary data.</text>
</comment>
<evidence type="ECO:0000313" key="3">
    <source>
        <dbReference type="Proteomes" id="UP000260812"/>
    </source>
</evidence>
<protein>
    <submittedName>
        <fullName evidence="1">Uncharacterized protein</fullName>
    </submittedName>
</protein>
<dbReference type="GeneID" id="97990559"/>
<accession>A0A3E3HV60</accession>